<proteinExistence type="predicted"/>
<name>A0A1X0SB96_RHIZD</name>
<dbReference type="AlphaFoldDB" id="A0A1X0SB96"/>
<protein>
    <submittedName>
        <fullName evidence="1">Uncharacterized protein</fullName>
    </submittedName>
</protein>
<reference evidence="1 2" key="1">
    <citation type="journal article" date="2016" name="Proc. Natl. Acad. Sci. U.S.A.">
        <title>Lipid metabolic changes in an early divergent fungus govern the establishment of a mutualistic symbiosis with endobacteria.</title>
        <authorList>
            <person name="Lastovetsky O.A."/>
            <person name="Gaspar M.L."/>
            <person name="Mondo S.J."/>
            <person name="LaButti K.M."/>
            <person name="Sandor L."/>
            <person name="Grigoriev I.V."/>
            <person name="Henry S.A."/>
            <person name="Pawlowska T.E."/>
        </authorList>
    </citation>
    <scope>NUCLEOTIDE SEQUENCE [LARGE SCALE GENOMIC DNA]</scope>
    <source>
        <strain evidence="1 2">ATCC 11559</strain>
    </source>
</reference>
<sequence>MNSGGATKSLGGTLLDARGIVHDKPNRNIPQKPHFLYVNTIDKIHYVTRSSLKQRCMLHATLRLRLATCVNRVLVIQNMKANHKSIWFKLRHACSELEKYAAMSLSLLKPFTKFKHVAFLRLYQRRLYTL</sequence>
<dbReference type="Proteomes" id="UP000242381">
    <property type="component" value="Unassembled WGS sequence"/>
</dbReference>
<gene>
    <name evidence="1" type="ORF">BCV71DRAFT_232177</name>
</gene>
<organism evidence="1 2">
    <name type="scientific">Rhizopus microsporus</name>
    <dbReference type="NCBI Taxonomy" id="58291"/>
    <lineage>
        <taxon>Eukaryota</taxon>
        <taxon>Fungi</taxon>
        <taxon>Fungi incertae sedis</taxon>
        <taxon>Mucoromycota</taxon>
        <taxon>Mucoromycotina</taxon>
        <taxon>Mucoromycetes</taxon>
        <taxon>Mucorales</taxon>
        <taxon>Mucorineae</taxon>
        <taxon>Rhizopodaceae</taxon>
        <taxon>Rhizopus</taxon>
    </lineage>
</organism>
<evidence type="ECO:0000313" key="1">
    <source>
        <dbReference type="EMBL" id="ORE21556.1"/>
    </source>
</evidence>
<evidence type="ECO:0000313" key="2">
    <source>
        <dbReference type="Proteomes" id="UP000242381"/>
    </source>
</evidence>
<dbReference type="EMBL" id="KV921277">
    <property type="protein sequence ID" value="ORE21556.1"/>
    <property type="molecule type" value="Genomic_DNA"/>
</dbReference>
<accession>A0A1X0SB96</accession>